<keyword evidence="3" id="KW-1185">Reference proteome</keyword>
<feature type="compositionally biased region" description="Acidic residues" evidence="1">
    <location>
        <begin position="140"/>
        <end position="151"/>
    </location>
</feature>
<protein>
    <submittedName>
        <fullName evidence="2">Uncharacterized protein</fullName>
    </submittedName>
</protein>
<reference evidence="3" key="1">
    <citation type="submission" date="2016-10" db="EMBL/GenBank/DDBJ databases">
        <authorList>
            <person name="Varghese N."/>
            <person name="Submissions S."/>
        </authorList>
    </citation>
    <scope>NUCLEOTIDE SEQUENCE [LARGE SCALE GENOMIC DNA]</scope>
    <source>
        <strain evidence="3">CGMCC 1.10783</strain>
    </source>
</reference>
<dbReference type="Proteomes" id="UP000182130">
    <property type="component" value="Unassembled WGS sequence"/>
</dbReference>
<evidence type="ECO:0000313" key="2">
    <source>
        <dbReference type="EMBL" id="SDJ03844.1"/>
    </source>
</evidence>
<accession>A0A1G8QGD5</accession>
<proteinExistence type="predicted"/>
<dbReference type="AlphaFoldDB" id="A0A1G8QGD5"/>
<feature type="region of interest" description="Disordered" evidence="1">
    <location>
        <begin position="1"/>
        <end position="151"/>
    </location>
</feature>
<feature type="compositionally biased region" description="Polar residues" evidence="1">
    <location>
        <begin position="19"/>
        <end position="30"/>
    </location>
</feature>
<sequence length="151" mass="15586">MDQDRTNPEEEAGGYGTPTVEQETGGQQFAQPREEQAIDEAGLEEERGEGGGYPGGAPDLSHLGDEDADSAGEPGAGRLGGTEDQAKAEQQSGEPDVDLPSAEAPMDEGNTDVLDRPDVDSSGNPDGGATGLPAEKSPRDDEDEGERFDAG</sequence>
<evidence type="ECO:0000313" key="3">
    <source>
        <dbReference type="Proteomes" id="UP000182130"/>
    </source>
</evidence>
<dbReference type="RefSeq" id="WP_074588658.1">
    <property type="nucleotide sequence ID" value="NZ_FNEI01000006.1"/>
</dbReference>
<dbReference type="EMBL" id="FNEI01000006">
    <property type="protein sequence ID" value="SDJ03844.1"/>
    <property type="molecule type" value="Genomic_DNA"/>
</dbReference>
<evidence type="ECO:0000256" key="1">
    <source>
        <dbReference type="SAM" id="MobiDB-lite"/>
    </source>
</evidence>
<gene>
    <name evidence="2" type="ORF">SAMN05216555_106174</name>
</gene>
<organism evidence="2 3">
    <name type="scientific">Arthrobacter cupressi</name>
    <dbReference type="NCBI Taxonomy" id="1045773"/>
    <lineage>
        <taxon>Bacteria</taxon>
        <taxon>Bacillati</taxon>
        <taxon>Actinomycetota</taxon>
        <taxon>Actinomycetes</taxon>
        <taxon>Micrococcales</taxon>
        <taxon>Micrococcaceae</taxon>
        <taxon>Arthrobacter</taxon>
    </lineage>
</organism>
<name>A0A1G8QGD5_9MICC</name>
<dbReference type="OrthoDB" id="4954416at2"/>